<evidence type="ECO:0000313" key="1">
    <source>
        <dbReference type="EMBL" id="OZC01288.1"/>
    </source>
</evidence>
<name>A0A259TUR0_9BACT</name>
<reference evidence="1 2" key="1">
    <citation type="submission" date="2016-11" db="EMBL/GenBank/DDBJ databases">
        <title>Study of marine rhodopsin-containing bacteria.</title>
        <authorList>
            <person name="Yoshizawa S."/>
            <person name="Kumagai Y."/>
            <person name="Kogure K."/>
        </authorList>
    </citation>
    <scope>NUCLEOTIDE SEQUENCE [LARGE SCALE GENOMIC DNA]</scope>
    <source>
        <strain evidence="1 2">SG-29</strain>
    </source>
</reference>
<dbReference type="Proteomes" id="UP000216446">
    <property type="component" value="Unassembled WGS sequence"/>
</dbReference>
<comment type="caution">
    <text evidence="1">The sequence shown here is derived from an EMBL/GenBank/DDBJ whole genome shotgun (WGS) entry which is preliminary data.</text>
</comment>
<gene>
    <name evidence="1" type="ORF">BSZ36_17730</name>
</gene>
<sequence>MAPSDDPHLRLLDGLAEAALRDDALADETHRGDGRDPEAVRAAGAAFIAPLLGRARLRSAAMAREATASRLTGMKEVAAAKLREARARGVDLVSALADLLGTPEGELQVHFRNVDHLDEADVADMLTEAELLRLLDEGEADE</sequence>
<dbReference type="InParanoid" id="A0A259TUR0"/>
<protein>
    <submittedName>
        <fullName evidence="1">Uncharacterized protein</fullName>
    </submittedName>
</protein>
<evidence type="ECO:0000313" key="2">
    <source>
        <dbReference type="Proteomes" id="UP000216446"/>
    </source>
</evidence>
<keyword evidence="2" id="KW-1185">Reference proteome</keyword>
<dbReference type="AlphaFoldDB" id="A0A259TUR0"/>
<dbReference type="RefSeq" id="WP_094551744.1">
    <property type="nucleotide sequence ID" value="NZ_MQWB01000011.1"/>
</dbReference>
<dbReference type="EMBL" id="MQWB01000011">
    <property type="protein sequence ID" value="OZC01288.1"/>
    <property type="molecule type" value="Genomic_DNA"/>
</dbReference>
<organism evidence="1 2">
    <name type="scientific">Rubricoccus marinus</name>
    <dbReference type="NCBI Taxonomy" id="716817"/>
    <lineage>
        <taxon>Bacteria</taxon>
        <taxon>Pseudomonadati</taxon>
        <taxon>Rhodothermota</taxon>
        <taxon>Rhodothermia</taxon>
        <taxon>Rhodothermales</taxon>
        <taxon>Rubricoccaceae</taxon>
        <taxon>Rubricoccus</taxon>
    </lineage>
</organism>
<accession>A0A259TUR0</accession>
<proteinExistence type="predicted"/>